<dbReference type="OrthoDB" id="339151at2759"/>
<gene>
    <name evidence="4" type="ORF">NA57DRAFT_18691</name>
</gene>
<dbReference type="EMBL" id="ML978131">
    <property type="protein sequence ID" value="KAF2095518.1"/>
    <property type="molecule type" value="Genomic_DNA"/>
</dbReference>
<dbReference type="SUPFAM" id="SSF54427">
    <property type="entry name" value="NTF2-like"/>
    <property type="match status" value="1"/>
</dbReference>
<evidence type="ECO:0000313" key="4">
    <source>
        <dbReference type="EMBL" id="KAF2095518.1"/>
    </source>
</evidence>
<comment type="caution">
    <text evidence="4">The sequence shown here is derived from an EMBL/GenBank/DDBJ whole genome shotgun (WGS) entry which is preliminary data.</text>
</comment>
<dbReference type="GO" id="GO:0034517">
    <property type="term" value="P:ribophagy"/>
    <property type="evidence" value="ECO:0007669"/>
    <property type="project" value="TreeGrafter"/>
</dbReference>
<dbReference type="GO" id="GO:0005829">
    <property type="term" value="C:cytosol"/>
    <property type="evidence" value="ECO:0007669"/>
    <property type="project" value="TreeGrafter"/>
</dbReference>
<reference evidence="4" key="1">
    <citation type="journal article" date="2020" name="Stud. Mycol.">
        <title>101 Dothideomycetes genomes: a test case for predicting lifestyles and emergence of pathogens.</title>
        <authorList>
            <person name="Haridas S."/>
            <person name="Albert R."/>
            <person name="Binder M."/>
            <person name="Bloem J."/>
            <person name="Labutti K."/>
            <person name="Salamov A."/>
            <person name="Andreopoulos B."/>
            <person name="Baker S."/>
            <person name="Barry K."/>
            <person name="Bills G."/>
            <person name="Bluhm B."/>
            <person name="Cannon C."/>
            <person name="Castanera R."/>
            <person name="Culley D."/>
            <person name="Daum C."/>
            <person name="Ezra D."/>
            <person name="Gonzalez J."/>
            <person name="Henrissat B."/>
            <person name="Kuo A."/>
            <person name="Liang C."/>
            <person name="Lipzen A."/>
            <person name="Lutzoni F."/>
            <person name="Magnuson J."/>
            <person name="Mondo S."/>
            <person name="Nolan M."/>
            <person name="Ohm R."/>
            <person name="Pangilinan J."/>
            <person name="Park H.-J."/>
            <person name="Ramirez L."/>
            <person name="Alfaro M."/>
            <person name="Sun H."/>
            <person name="Tritt A."/>
            <person name="Yoshinaga Y."/>
            <person name="Zwiers L.-H."/>
            <person name="Turgeon B."/>
            <person name="Goodwin S."/>
            <person name="Spatafora J."/>
            <person name="Crous P."/>
            <person name="Grigoriev I."/>
        </authorList>
    </citation>
    <scope>NUCLEOTIDE SEQUENCE</scope>
    <source>
        <strain evidence="4">CBS 133067</strain>
    </source>
</reference>
<dbReference type="GO" id="GO:1990904">
    <property type="term" value="C:ribonucleoprotein complex"/>
    <property type="evidence" value="ECO:0007669"/>
    <property type="project" value="TreeGrafter"/>
</dbReference>
<feature type="domain" description="NTF2" evidence="3">
    <location>
        <begin position="65"/>
        <end position="180"/>
    </location>
</feature>
<dbReference type="CDD" id="cd00780">
    <property type="entry name" value="NTF2"/>
    <property type="match status" value="1"/>
</dbReference>
<dbReference type="Pfam" id="PF02136">
    <property type="entry name" value="NTF2"/>
    <property type="match status" value="1"/>
</dbReference>
<dbReference type="PANTHER" id="PTHR10693">
    <property type="entry name" value="RAS GTPASE-ACTIVATING PROTEIN-BINDING PROTEIN"/>
    <property type="match status" value="1"/>
</dbReference>
<organism evidence="4 5">
    <name type="scientific">Rhizodiscina lignyota</name>
    <dbReference type="NCBI Taxonomy" id="1504668"/>
    <lineage>
        <taxon>Eukaryota</taxon>
        <taxon>Fungi</taxon>
        <taxon>Dikarya</taxon>
        <taxon>Ascomycota</taxon>
        <taxon>Pezizomycotina</taxon>
        <taxon>Dothideomycetes</taxon>
        <taxon>Pleosporomycetidae</taxon>
        <taxon>Aulographales</taxon>
        <taxon>Rhizodiscinaceae</taxon>
        <taxon>Rhizodiscina</taxon>
    </lineage>
</organism>
<evidence type="ECO:0000256" key="1">
    <source>
        <dbReference type="ARBA" id="ARBA00022884"/>
    </source>
</evidence>
<keyword evidence="1" id="KW-0694">RNA-binding</keyword>
<dbReference type="AlphaFoldDB" id="A0A9P4M3A7"/>
<dbReference type="PROSITE" id="PS50177">
    <property type="entry name" value="NTF2_DOMAIN"/>
    <property type="match status" value="1"/>
</dbReference>
<proteinExistence type="predicted"/>
<feature type="compositionally biased region" description="Acidic residues" evidence="2">
    <location>
        <begin position="187"/>
        <end position="196"/>
    </location>
</feature>
<evidence type="ECO:0000313" key="5">
    <source>
        <dbReference type="Proteomes" id="UP000799772"/>
    </source>
</evidence>
<feature type="compositionally biased region" description="Acidic residues" evidence="2">
    <location>
        <begin position="229"/>
        <end position="255"/>
    </location>
</feature>
<dbReference type="Proteomes" id="UP000799772">
    <property type="component" value="Unassembled WGS sequence"/>
</dbReference>
<feature type="non-terminal residue" evidence="4">
    <location>
        <position position="267"/>
    </location>
</feature>
<keyword evidence="5" id="KW-1185">Reference proteome</keyword>
<dbReference type="InterPro" id="IPR002075">
    <property type="entry name" value="NTF2_dom"/>
</dbReference>
<dbReference type="InterPro" id="IPR032710">
    <property type="entry name" value="NTF2-like_dom_sf"/>
</dbReference>
<feature type="region of interest" description="Disordered" evidence="2">
    <location>
        <begin position="187"/>
        <end position="267"/>
    </location>
</feature>
<dbReference type="FunFam" id="3.10.450.50:FF:000003">
    <property type="entry name" value="Nuclear transport factor 2 family protein"/>
    <property type="match status" value="1"/>
</dbReference>
<dbReference type="GO" id="GO:0016579">
    <property type="term" value="P:protein deubiquitination"/>
    <property type="evidence" value="ECO:0007669"/>
    <property type="project" value="TreeGrafter"/>
</dbReference>
<dbReference type="GO" id="GO:1990861">
    <property type="term" value="C:Ubp3-Bre5 deubiquitination complex"/>
    <property type="evidence" value="ECO:0007669"/>
    <property type="project" value="TreeGrafter"/>
</dbReference>
<dbReference type="PANTHER" id="PTHR10693:SF20">
    <property type="entry name" value="AT27578P"/>
    <property type="match status" value="1"/>
</dbReference>
<evidence type="ECO:0000259" key="3">
    <source>
        <dbReference type="PROSITE" id="PS50177"/>
    </source>
</evidence>
<dbReference type="Gene3D" id="3.10.450.50">
    <property type="match status" value="1"/>
</dbReference>
<accession>A0A9P4M3A7</accession>
<name>A0A9P4M3A7_9PEZI</name>
<dbReference type="GO" id="GO:0003729">
    <property type="term" value="F:mRNA binding"/>
    <property type="evidence" value="ECO:0007669"/>
    <property type="project" value="TreeGrafter"/>
</dbReference>
<evidence type="ECO:0000256" key="2">
    <source>
        <dbReference type="SAM" id="MobiDB-lite"/>
    </source>
</evidence>
<protein>
    <submittedName>
        <fullName evidence="4">NTF2-like protein</fullName>
    </submittedName>
</protein>
<dbReference type="InterPro" id="IPR039539">
    <property type="entry name" value="Ras_GTPase_bind_prot"/>
</dbReference>
<sequence>MAAEAAQMPINGAYAPHQAQSFATTEQNLAQHNANSANTTNYTAPSTSPPSNAASGNPEISKEEVGWYFVERYYTTLSKTPDKLFLFYNKRSQSVFGVEEEKAPICVGQRAINDRMKELDFQDCKVRVTNVDSQASGSDIVIQVIGEISNKSAPHRKFVQTFVLAAQTNGYFVLNDIFRYIAEEEEPVDQPVEQEEVQGSSAPTAVSGYQEPVPTAGDTEPKGLTSSAETDEQEHDATIVDEELEKVVQDDEEEKEPAPSAQVNGTP</sequence>
<feature type="region of interest" description="Disordered" evidence="2">
    <location>
        <begin position="36"/>
        <end position="58"/>
    </location>
</feature>
<dbReference type="InterPro" id="IPR018222">
    <property type="entry name" value="Nuclear_transport_factor_2_euk"/>
</dbReference>